<dbReference type="STRING" id="81972.D7KEP2"/>
<accession>D7KEP2</accession>
<dbReference type="SUPFAM" id="SSF81383">
    <property type="entry name" value="F-box domain"/>
    <property type="match status" value="1"/>
</dbReference>
<proteinExistence type="predicted"/>
<protein>
    <submittedName>
        <fullName evidence="2">Predicted protein</fullName>
    </submittedName>
</protein>
<dbReference type="EMBL" id="GL348713">
    <property type="protein sequence ID" value="EFH67102.1"/>
    <property type="molecule type" value="Genomic_DNA"/>
</dbReference>
<gene>
    <name evidence="2" type="ORF">ARALYDRAFT_680738</name>
</gene>
<keyword evidence="3" id="KW-1185">Reference proteome</keyword>
<dbReference type="InterPro" id="IPR036047">
    <property type="entry name" value="F-box-like_dom_sf"/>
</dbReference>
<evidence type="ECO:0000259" key="1">
    <source>
        <dbReference type="PROSITE" id="PS50181"/>
    </source>
</evidence>
<dbReference type="OrthoDB" id="1113741at2759"/>
<dbReference type="Proteomes" id="UP000008694">
    <property type="component" value="Unassembled WGS sequence"/>
</dbReference>
<organism evidence="3">
    <name type="scientific">Arabidopsis lyrata subsp. lyrata</name>
    <name type="common">Lyre-leaved rock-cress</name>
    <dbReference type="NCBI Taxonomy" id="81972"/>
    <lineage>
        <taxon>Eukaryota</taxon>
        <taxon>Viridiplantae</taxon>
        <taxon>Streptophyta</taxon>
        <taxon>Embryophyta</taxon>
        <taxon>Tracheophyta</taxon>
        <taxon>Spermatophyta</taxon>
        <taxon>Magnoliopsida</taxon>
        <taxon>eudicotyledons</taxon>
        <taxon>Gunneridae</taxon>
        <taxon>Pentapetalae</taxon>
        <taxon>rosids</taxon>
        <taxon>malvids</taxon>
        <taxon>Brassicales</taxon>
        <taxon>Brassicaceae</taxon>
        <taxon>Camelineae</taxon>
        <taxon>Arabidopsis</taxon>
    </lineage>
</organism>
<dbReference type="PANTHER" id="PTHR31672">
    <property type="entry name" value="BNACNNG10540D PROTEIN"/>
    <property type="match status" value="1"/>
</dbReference>
<dbReference type="InterPro" id="IPR050796">
    <property type="entry name" value="SCF_F-box_component"/>
</dbReference>
<feature type="domain" description="F-box" evidence="1">
    <location>
        <begin position="8"/>
        <end position="53"/>
    </location>
</feature>
<dbReference type="PANTHER" id="PTHR31672:SF13">
    <property type="entry name" value="F-BOX PROTEIN CPR30-LIKE"/>
    <property type="match status" value="1"/>
</dbReference>
<dbReference type="PROSITE" id="PS50181">
    <property type="entry name" value="FBOX"/>
    <property type="match status" value="1"/>
</dbReference>
<reference evidence="3" key="1">
    <citation type="journal article" date="2011" name="Nat. Genet.">
        <title>The Arabidopsis lyrata genome sequence and the basis of rapid genome size change.</title>
        <authorList>
            <person name="Hu T.T."/>
            <person name="Pattyn P."/>
            <person name="Bakker E.G."/>
            <person name="Cao J."/>
            <person name="Cheng J.-F."/>
            <person name="Clark R.M."/>
            <person name="Fahlgren N."/>
            <person name="Fawcett J.A."/>
            <person name="Grimwood J."/>
            <person name="Gundlach H."/>
            <person name="Haberer G."/>
            <person name="Hollister J.D."/>
            <person name="Ossowski S."/>
            <person name="Ottilar R.P."/>
            <person name="Salamov A.A."/>
            <person name="Schneeberger K."/>
            <person name="Spannagl M."/>
            <person name="Wang X."/>
            <person name="Yang L."/>
            <person name="Nasrallah M.E."/>
            <person name="Bergelson J."/>
            <person name="Carrington J.C."/>
            <person name="Gaut B.S."/>
            <person name="Schmutz J."/>
            <person name="Mayer K.F.X."/>
            <person name="Van de Peer Y."/>
            <person name="Grigoriev I.V."/>
            <person name="Nordborg M."/>
            <person name="Weigel D."/>
            <person name="Guo Y.-L."/>
        </authorList>
    </citation>
    <scope>NUCLEOTIDE SEQUENCE [LARGE SCALE GENOMIC DNA]</scope>
    <source>
        <strain evidence="3">cv. MN47</strain>
    </source>
</reference>
<name>D7KEP2_ARALL</name>
<evidence type="ECO:0000313" key="2">
    <source>
        <dbReference type="EMBL" id="EFH67102.1"/>
    </source>
</evidence>
<dbReference type="InterPro" id="IPR001810">
    <property type="entry name" value="F-box_dom"/>
</dbReference>
<dbReference type="Gramene" id="Al_scaffold_0001_3061">
    <property type="protein sequence ID" value="Al_scaffold_0001_3061"/>
    <property type="gene ID" value="Al_scaffold_0001_3061"/>
</dbReference>
<dbReference type="HOGENOM" id="CLU_122559_0_0_1"/>
<evidence type="ECO:0000313" key="3">
    <source>
        <dbReference type="Proteomes" id="UP000008694"/>
    </source>
</evidence>
<sequence length="167" mass="18845">MSKKLCLRMDLDWLPHDVVELNLERAPVASLLRFKAVSTQWKSTIESRLFQERQFNHRQQSGDPDVLMVSVRVYEDGFGEPDTEGEGLSGIECLRTLVLSSSSSLQIPTSKSSFDGLVCLYFPDRSGYVVNPITRSHRVLPLSNYQQILIDTSGDILIMPTTPWNLA</sequence>
<dbReference type="AlphaFoldDB" id="D7KEP2"/>